<dbReference type="AlphaFoldDB" id="A0A366E245"/>
<dbReference type="PANTHER" id="PTHR37539">
    <property type="entry name" value="SECRETED PROTEIN-RELATED"/>
    <property type="match status" value="1"/>
</dbReference>
<reference evidence="3 4" key="1">
    <citation type="submission" date="2018-06" db="EMBL/GenBank/DDBJ databases">
        <title>Genomic Encyclopedia of Type Strains, Phase IV (KMG-IV): sequencing the most valuable type-strain genomes for metagenomic binning, comparative biology and taxonomic classification.</title>
        <authorList>
            <person name="Goeker M."/>
        </authorList>
    </citation>
    <scope>NUCLEOTIDE SEQUENCE [LARGE SCALE GENOMIC DNA]</scope>
    <source>
        <strain evidence="3 4">DSM 44599</strain>
    </source>
</reference>
<dbReference type="GO" id="GO:0016491">
    <property type="term" value="F:oxidoreductase activity"/>
    <property type="evidence" value="ECO:0007669"/>
    <property type="project" value="InterPro"/>
</dbReference>
<dbReference type="Proteomes" id="UP000252586">
    <property type="component" value="Unassembled WGS sequence"/>
</dbReference>
<dbReference type="InterPro" id="IPR018713">
    <property type="entry name" value="MPAB/Lcp_cat_dom"/>
</dbReference>
<dbReference type="InterPro" id="IPR037473">
    <property type="entry name" value="Lcp-like"/>
</dbReference>
<sequence>MDSVDTAVPTRHPAAPRPVAGPALAPLARALGLREPTPDQFRELGEALTLGDRPMDELVDWMYREGMATTRPLFERALREGIAAVPDAPAPLREFLDHIETPPDWVDWDKIRHAELVFGVGGRDGLYVARDMSFLGGYLASGFNKTLLRTGALEKGPAKRFAETTQWAMDVSAPGGMLAQGVGYRSTLHVRMIHSMVRRHITAMPDWRGEEWGLPINQTDMAATLVGALIAPMIGAMGLGRLPTRRDLDAVAHFTRYVGWVMGVEERFLPNGFRDSVRILYHTMTAITNPDETSRQLAMPMLDEPLGWHYPHLTELRRRVARSQHLSIATMFLGPAAMKQLGLPAYTPPWYPLLRIPPNAVRSVWMRVVPGEFARAAARGRAEQLAFIQTLTGAEGAVIGDSAQHIGHAA</sequence>
<feature type="region of interest" description="Disordered" evidence="1">
    <location>
        <begin position="1"/>
        <end position="21"/>
    </location>
</feature>
<evidence type="ECO:0000256" key="1">
    <source>
        <dbReference type="SAM" id="MobiDB-lite"/>
    </source>
</evidence>
<organism evidence="3 4">
    <name type="scientific">Nocardia puris</name>
    <dbReference type="NCBI Taxonomy" id="208602"/>
    <lineage>
        <taxon>Bacteria</taxon>
        <taxon>Bacillati</taxon>
        <taxon>Actinomycetota</taxon>
        <taxon>Actinomycetes</taxon>
        <taxon>Mycobacteriales</taxon>
        <taxon>Nocardiaceae</taxon>
        <taxon>Nocardia</taxon>
    </lineage>
</organism>
<dbReference type="EMBL" id="QNRE01000001">
    <property type="protein sequence ID" value="RBO96367.1"/>
    <property type="molecule type" value="Genomic_DNA"/>
</dbReference>
<name>A0A366E245_9NOCA</name>
<proteinExistence type="predicted"/>
<accession>A0A366E245</accession>
<keyword evidence="4" id="KW-1185">Reference proteome</keyword>
<feature type="domain" description="ER-bound oxygenase mpaB/mpaB'/Rubber oxygenase catalytic" evidence="2">
    <location>
        <begin position="134"/>
        <end position="348"/>
    </location>
</feature>
<gene>
    <name evidence="3" type="ORF">DFR74_101382</name>
</gene>
<comment type="caution">
    <text evidence="3">The sequence shown here is derived from an EMBL/GenBank/DDBJ whole genome shotgun (WGS) entry which is preliminary data.</text>
</comment>
<dbReference type="STRING" id="1210090.GCA_001613185_01097"/>
<protein>
    <submittedName>
        <fullName evidence="3">Uncharacterized protein DUF2236</fullName>
    </submittedName>
</protein>
<evidence type="ECO:0000313" key="4">
    <source>
        <dbReference type="Proteomes" id="UP000252586"/>
    </source>
</evidence>
<evidence type="ECO:0000259" key="2">
    <source>
        <dbReference type="Pfam" id="PF09995"/>
    </source>
</evidence>
<dbReference type="RefSeq" id="WP_228790876.1">
    <property type="nucleotide sequence ID" value="NZ_CP107943.1"/>
</dbReference>
<evidence type="ECO:0000313" key="3">
    <source>
        <dbReference type="EMBL" id="RBO96367.1"/>
    </source>
</evidence>
<dbReference type="Pfam" id="PF09995">
    <property type="entry name" value="MPAB_Lcp_cat"/>
    <property type="match status" value="1"/>
</dbReference>
<dbReference type="PANTHER" id="PTHR37539:SF1">
    <property type="entry name" value="ER-BOUND OXYGENASE MPAB_MPAB'_RUBBER OXYGENASE CATALYTIC DOMAIN-CONTAINING PROTEIN"/>
    <property type="match status" value="1"/>
</dbReference>